<feature type="region of interest" description="Disordered" evidence="1">
    <location>
        <begin position="762"/>
        <end position="783"/>
    </location>
</feature>
<dbReference type="GO" id="GO:0005085">
    <property type="term" value="F:guanyl-nucleotide exchange factor activity"/>
    <property type="evidence" value="ECO:0007669"/>
    <property type="project" value="InterPro"/>
</dbReference>
<dbReference type="InterPro" id="IPR040144">
    <property type="entry name" value="RAP1GDS1"/>
</dbReference>
<reference evidence="3" key="2">
    <citation type="journal article" date="2019" name="IMA Fungus">
        <title>Genome sequencing and comparison of five Tilletia species to identify candidate genes for the detection of regulated species infecting wheat.</title>
        <authorList>
            <person name="Nguyen H.D.T."/>
            <person name="Sultana T."/>
            <person name="Kesanakurti P."/>
            <person name="Hambleton S."/>
        </authorList>
    </citation>
    <scope>NUCLEOTIDE SEQUENCE</scope>
    <source>
        <strain evidence="3">DAOMC 238032</strain>
    </source>
</reference>
<dbReference type="Proteomes" id="UP000836402">
    <property type="component" value="Unassembled WGS sequence"/>
</dbReference>
<feature type="compositionally biased region" description="Low complexity" evidence="1">
    <location>
        <begin position="955"/>
        <end position="987"/>
    </location>
</feature>
<feature type="compositionally biased region" description="Acidic residues" evidence="1">
    <location>
        <begin position="296"/>
        <end position="309"/>
    </location>
</feature>
<dbReference type="EMBL" id="LWDD02000228">
    <property type="protein sequence ID" value="KAE8262539.1"/>
    <property type="molecule type" value="Genomic_DNA"/>
</dbReference>
<feature type="compositionally biased region" description="Low complexity" evidence="1">
    <location>
        <begin position="1077"/>
        <end position="1093"/>
    </location>
</feature>
<evidence type="ECO:0000313" key="3">
    <source>
        <dbReference type="EMBL" id="KAE8262539.1"/>
    </source>
</evidence>
<feature type="region of interest" description="Disordered" evidence="1">
    <location>
        <begin position="946"/>
        <end position="1098"/>
    </location>
</feature>
<dbReference type="PANTHER" id="PTHR10957">
    <property type="entry name" value="RAP1 GTPASE-GDP DISSOCIATION STIMULATOR 1"/>
    <property type="match status" value="1"/>
</dbReference>
<reference evidence="3" key="1">
    <citation type="submission" date="2016-04" db="EMBL/GenBank/DDBJ databases">
        <authorList>
            <person name="Nguyen H.D."/>
            <person name="Kesanakurti P."/>
            <person name="Cullis J."/>
            <person name="Levesque C.A."/>
            <person name="Hambleton S."/>
        </authorList>
    </citation>
    <scope>NUCLEOTIDE SEQUENCE</scope>
    <source>
        <strain evidence="3">DAOMC 238032</strain>
    </source>
</reference>
<feature type="region of interest" description="Disordered" evidence="1">
    <location>
        <begin position="456"/>
        <end position="491"/>
    </location>
</feature>
<sequence>MSAPSISALLKTLAHEASLAGLPTPSPSATATATATATAEDPITQTLKPIADTLRSHDAAPLRHALGTSTAFITATVDLLTLTLTPTPTPTPTPPRPQLHILRLIANLAIDSPHNRDALLNAHAPHTLIAFLSTTLSATTTPDLQLLRTAVGALLNIQLAHQHTRIALREIPHAIPILAHLSYSPAIYPLNAVSALLSPASNAPHPALAIAGFHGGQHDVDGEDALEQLQVRASIASWANQVLIDICSDRQPPPAPDEPDTDDNQNPTLPNGNSTDDRSAQQEEDEHHVHDHGDHDDDDDDNDEPEGEINPDVVASNLPLSALILPLAAFLSSPPSSSSSSSAFPQALARALAADEDARLSLVSTDVELLQNAVQLLEKAVGAVGGEHGEQQQQQQQQEEEHGSGQLDVNADVDVDAGGAIRKKMLERDAMGSAPWSDAPEGPALAKWLDSLASSLSTKTSSKEEGEGEDVSTTPTRTPSLPTSSADHQPSSSCPLAILMHFLERGHAPLLAAAAQRSASSTSSVSVSASSAPIPIPTPSSTESNLDPGTSAGALLRAAATSFARCKTILARVLVELVADDGCMEALFVESAVEGGGGGGSGWFVDMLKGWMKPEKVVGEGVLGAEGAGREDELQSTALLAMGNLARKDSHCIALVKQHDLAPFLVSLLPLPSSSSASTPTPPTAPSRKLAHSVLSLLKNLSIPPSNKATIGRLGLISRVARGGYLDVKGNIQQVQFVAVGLLKHLCRGESGCAVEVVLGSRQQEGQDGEEQAGDEGGVGEGEGEGEALEKLLALVEETEDVPVRMEGTRVLVYIIKALWASPHPTSSPSSTQIPRARTALSSPTSNTAHRVRTALARMLRSAGKYPVLVNEGVVALTLLASEGEGSARGVAEALVAEAGSGDSVGSASGGGVGMEMGASAQGQGQGMMLGEGEGAQEVIMAEPESFVAPPPPSSTSTSTSAAASEPGSVPAAAPVVTAPAPRAGPVSDLLRTETANVSSSSSPHAGNAAGEDGGLLAPGPGPRRQSTAEAYVQAGLAPGPTASSSTNPSRSPLGPGPGPGPAPTEPTPTPTPAVQAPRRSTTPLRPRPSASSILTAPRPSALSMLDVVLGRRDARMPPHFASNAAVLVQLVTSGEAAGAGLKVARGTEDALGRLVGEGPEEALGAAREALAVVRARLGRV</sequence>
<feature type="compositionally biased region" description="Basic and acidic residues" evidence="1">
    <location>
        <begin position="275"/>
        <end position="295"/>
    </location>
</feature>
<accession>A0A177UP19</accession>
<feature type="compositionally biased region" description="Pro residues" evidence="1">
    <location>
        <begin position="1055"/>
        <end position="1072"/>
    </location>
</feature>
<comment type="caution">
    <text evidence="3">The sequence shown here is derived from an EMBL/GenBank/DDBJ whole genome shotgun (WGS) entry which is preliminary data.</text>
</comment>
<name>A0A177UP19_9BASI</name>
<organism evidence="3 4">
    <name type="scientific">Tilletia caries</name>
    <name type="common">wheat bunt fungus</name>
    <dbReference type="NCBI Taxonomy" id="13290"/>
    <lineage>
        <taxon>Eukaryota</taxon>
        <taxon>Fungi</taxon>
        <taxon>Dikarya</taxon>
        <taxon>Basidiomycota</taxon>
        <taxon>Ustilaginomycotina</taxon>
        <taxon>Exobasidiomycetes</taxon>
        <taxon>Tilletiales</taxon>
        <taxon>Tilletiaceae</taxon>
        <taxon>Tilletia</taxon>
    </lineage>
</organism>
<feature type="compositionally biased region" description="Polar residues" evidence="1">
    <location>
        <begin position="840"/>
        <end position="849"/>
    </location>
</feature>
<feature type="region of interest" description="Disordered" evidence="1">
    <location>
        <begin position="247"/>
        <end position="312"/>
    </location>
</feature>
<feature type="compositionally biased region" description="Low complexity" evidence="1">
    <location>
        <begin position="1009"/>
        <end position="1019"/>
    </location>
</feature>
<dbReference type="Gene3D" id="1.25.10.10">
    <property type="entry name" value="Leucine-rich Repeat Variant"/>
    <property type="match status" value="2"/>
</dbReference>
<dbReference type="AlphaFoldDB" id="A0A177UP19"/>
<feature type="compositionally biased region" description="Low complexity" evidence="1">
    <location>
        <begin position="472"/>
        <end position="485"/>
    </location>
</feature>
<feature type="region of interest" description="Disordered" evidence="1">
    <location>
        <begin position="525"/>
        <end position="546"/>
    </location>
</feature>
<keyword evidence="5" id="KW-1185">Reference proteome</keyword>
<gene>
    <name evidence="3" type="ORF">A4X03_0g2379</name>
    <name evidence="2" type="ORF">JKIAZH3_G6344</name>
</gene>
<feature type="region of interest" description="Disordered" evidence="1">
    <location>
        <begin position="385"/>
        <end position="412"/>
    </location>
</feature>
<feature type="compositionally biased region" description="Polar residues" evidence="1">
    <location>
        <begin position="1042"/>
        <end position="1051"/>
    </location>
</feature>
<protein>
    <submittedName>
        <fullName evidence="3">Uncharacterized protein</fullName>
    </submittedName>
</protein>
<feature type="compositionally biased region" description="Polar residues" evidence="1">
    <location>
        <begin position="264"/>
        <end position="274"/>
    </location>
</feature>
<evidence type="ECO:0000313" key="5">
    <source>
        <dbReference type="Proteomes" id="UP000836402"/>
    </source>
</evidence>
<feature type="region of interest" description="Disordered" evidence="1">
    <location>
        <begin position="823"/>
        <end position="849"/>
    </location>
</feature>
<dbReference type="InterPro" id="IPR011989">
    <property type="entry name" value="ARM-like"/>
</dbReference>
<dbReference type="InterPro" id="IPR016024">
    <property type="entry name" value="ARM-type_fold"/>
</dbReference>
<dbReference type="EMBL" id="CAJHJG010001037">
    <property type="protein sequence ID" value="CAD6908359.1"/>
    <property type="molecule type" value="Genomic_DNA"/>
</dbReference>
<feature type="compositionally biased region" description="Polar residues" evidence="1">
    <location>
        <begin position="994"/>
        <end position="1005"/>
    </location>
</feature>
<feature type="compositionally biased region" description="Low complexity" evidence="1">
    <location>
        <begin position="823"/>
        <end position="832"/>
    </location>
</feature>
<reference evidence="2" key="3">
    <citation type="submission" date="2020-10" db="EMBL/GenBank/DDBJ databases">
        <authorList>
            <person name="Sedaghatjoo S."/>
        </authorList>
    </citation>
    <scope>NUCLEOTIDE SEQUENCE</scope>
    <source>
        <strain evidence="2">AZH3</strain>
    </source>
</reference>
<proteinExistence type="predicted"/>
<evidence type="ECO:0000313" key="2">
    <source>
        <dbReference type="EMBL" id="CAD6908359.1"/>
    </source>
</evidence>
<evidence type="ECO:0000256" key="1">
    <source>
        <dbReference type="SAM" id="MobiDB-lite"/>
    </source>
</evidence>
<evidence type="ECO:0000313" key="4">
    <source>
        <dbReference type="Proteomes" id="UP000077671"/>
    </source>
</evidence>
<dbReference type="Proteomes" id="UP000077671">
    <property type="component" value="Unassembled WGS sequence"/>
</dbReference>
<dbReference type="SUPFAM" id="SSF48371">
    <property type="entry name" value="ARM repeat"/>
    <property type="match status" value="1"/>
</dbReference>